<proteinExistence type="predicted"/>
<sequence>MGDQVGVVESVKVASELYSPVSGKIIEINNELKTNPQLLNTDPENTGWYMKIKIDNTEELTNLMNFNQYKEMI</sequence>
<dbReference type="PROSITE" id="PS50968">
    <property type="entry name" value="BIOTINYL_LIPOYL"/>
    <property type="match status" value="1"/>
</dbReference>
<dbReference type="InterPro" id="IPR002930">
    <property type="entry name" value="GCV_H"/>
</dbReference>
<gene>
    <name evidence="2" type="ORF">METZ01_LOCUS306721</name>
</gene>
<dbReference type="Pfam" id="PF01597">
    <property type="entry name" value="GCV_H"/>
    <property type="match status" value="1"/>
</dbReference>
<dbReference type="InterPro" id="IPR033753">
    <property type="entry name" value="GCV_H/Fam206"/>
</dbReference>
<dbReference type="CDD" id="cd06848">
    <property type="entry name" value="GCS_H"/>
    <property type="match status" value="1"/>
</dbReference>
<dbReference type="Gene3D" id="2.40.50.100">
    <property type="match status" value="1"/>
</dbReference>
<dbReference type="PANTHER" id="PTHR11715:SF3">
    <property type="entry name" value="GLYCINE CLEAVAGE SYSTEM H PROTEIN-RELATED"/>
    <property type="match status" value="1"/>
</dbReference>
<evidence type="ECO:0000259" key="1">
    <source>
        <dbReference type="PROSITE" id="PS50968"/>
    </source>
</evidence>
<dbReference type="InterPro" id="IPR011053">
    <property type="entry name" value="Single_hybrid_motif"/>
</dbReference>
<dbReference type="InterPro" id="IPR000089">
    <property type="entry name" value="Biotin_lipoyl"/>
</dbReference>
<dbReference type="GO" id="GO:0005739">
    <property type="term" value="C:mitochondrion"/>
    <property type="evidence" value="ECO:0007669"/>
    <property type="project" value="TreeGrafter"/>
</dbReference>
<dbReference type="PANTHER" id="PTHR11715">
    <property type="entry name" value="GLYCINE CLEAVAGE SYSTEM H PROTEIN"/>
    <property type="match status" value="1"/>
</dbReference>
<organism evidence="2">
    <name type="scientific">marine metagenome</name>
    <dbReference type="NCBI Taxonomy" id="408172"/>
    <lineage>
        <taxon>unclassified sequences</taxon>
        <taxon>metagenomes</taxon>
        <taxon>ecological metagenomes</taxon>
    </lineage>
</organism>
<evidence type="ECO:0000313" key="2">
    <source>
        <dbReference type="EMBL" id="SVC53867.1"/>
    </source>
</evidence>
<dbReference type="SUPFAM" id="SSF51230">
    <property type="entry name" value="Single hybrid motif"/>
    <property type="match status" value="1"/>
</dbReference>
<dbReference type="EMBL" id="UINC01096732">
    <property type="protein sequence ID" value="SVC53867.1"/>
    <property type="molecule type" value="Genomic_DNA"/>
</dbReference>
<accession>A0A382N167</accession>
<dbReference type="GO" id="GO:0009249">
    <property type="term" value="P:protein lipoylation"/>
    <property type="evidence" value="ECO:0007669"/>
    <property type="project" value="TreeGrafter"/>
</dbReference>
<feature type="domain" description="Lipoyl-binding" evidence="1">
    <location>
        <begin position="1"/>
        <end position="53"/>
    </location>
</feature>
<name>A0A382N167_9ZZZZ</name>
<protein>
    <recommendedName>
        <fullName evidence="1">Lipoyl-binding domain-containing protein</fullName>
    </recommendedName>
</protein>
<reference evidence="2" key="1">
    <citation type="submission" date="2018-05" db="EMBL/GenBank/DDBJ databases">
        <authorList>
            <person name="Lanie J.A."/>
            <person name="Ng W.-L."/>
            <person name="Kazmierczak K.M."/>
            <person name="Andrzejewski T.M."/>
            <person name="Davidsen T.M."/>
            <person name="Wayne K.J."/>
            <person name="Tettelin H."/>
            <person name="Glass J.I."/>
            <person name="Rusch D."/>
            <person name="Podicherti R."/>
            <person name="Tsui H.-C.T."/>
            <person name="Winkler M.E."/>
        </authorList>
    </citation>
    <scope>NUCLEOTIDE SEQUENCE</scope>
</reference>
<dbReference type="GO" id="GO:0019464">
    <property type="term" value="P:glycine decarboxylation via glycine cleavage system"/>
    <property type="evidence" value="ECO:0007669"/>
    <property type="project" value="InterPro"/>
</dbReference>
<dbReference type="GO" id="GO:0005960">
    <property type="term" value="C:glycine cleavage complex"/>
    <property type="evidence" value="ECO:0007669"/>
    <property type="project" value="InterPro"/>
</dbReference>
<dbReference type="AlphaFoldDB" id="A0A382N167"/>